<dbReference type="EMBL" id="KN831953">
    <property type="protein sequence ID" value="KIO10204.1"/>
    <property type="molecule type" value="Genomic_DNA"/>
</dbReference>
<dbReference type="HOGENOM" id="CLU_1816568_0_0_1"/>
<accession>A0A0C3PP37</accession>
<keyword evidence="3" id="KW-1185">Reference proteome</keyword>
<gene>
    <name evidence="2" type="ORF">M404DRAFT_996155</name>
</gene>
<dbReference type="AlphaFoldDB" id="A0A0C3PP37"/>
<reference evidence="2 3" key="1">
    <citation type="submission" date="2014-04" db="EMBL/GenBank/DDBJ databases">
        <authorList>
            <consortium name="DOE Joint Genome Institute"/>
            <person name="Kuo A."/>
            <person name="Kohler A."/>
            <person name="Costa M.D."/>
            <person name="Nagy L.G."/>
            <person name="Floudas D."/>
            <person name="Copeland A."/>
            <person name="Barry K.W."/>
            <person name="Cichocki N."/>
            <person name="Veneault-Fourrey C."/>
            <person name="LaButti K."/>
            <person name="Lindquist E.A."/>
            <person name="Lipzen A."/>
            <person name="Lundell T."/>
            <person name="Morin E."/>
            <person name="Murat C."/>
            <person name="Sun H."/>
            <person name="Tunlid A."/>
            <person name="Henrissat B."/>
            <person name="Grigoriev I.V."/>
            <person name="Hibbett D.S."/>
            <person name="Martin F."/>
            <person name="Nordberg H.P."/>
            <person name="Cantor M.N."/>
            <person name="Hua S.X."/>
        </authorList>
    </citation>
    <scope>NUCLEOTIDE SEQUENCE [LARGE SCALE GENOMIC DNA]</scope>
    <source>
        <strain evidence="2 3">Marx 270</strain>
    </source>
</reference>
<evidence type="ECO:0000313" key="2">
    <source>
        <dbReference type="EMBL" id="KIO10204.1"/>
    </source>
</evidence>
<feature type="region of interest" description="Disordered" evidence="1">
    <location>
        <begin position="123"/>
        <end position="142"/>
    </location>
</feature>
<organism evidence="2 3">
    <name type="scientific">Pisolithus tinctorius Marx 270</name>
    <dbReference type="NCBI Taxonomy" id="870435"/>
    <lineage>
        <taxon>Eukaryota</taxon>
        <taxon>Fungi</taxon>
        <taxon>Dikarya</taxon>
        <taxon>Basidiomycota</taxon>
        <taxon>Agaricomycotina</taxon>
        <taxon>Agaricomycetes</taxon>
        <taxon>Agaricomycetidae</taxon>
        <taxon>Boletales</taxon>
        <taxon>Sclerodermatineae</taxon>
        <taxon>Pisolithaceae</taxon>
        <taxon>Pisolithus</taxon>
    </lineage>
</organism>
<sequence length="142" mass="16151">MALVHEQSGPRQVQCSSTTTYGGQLLHAGQSQRLLPSYIDKILLRDFSNCSQECPEGFGMTSVGEYCTFRRLAMRAQFSFATNHHMKEHLWWGAIDLLRAVRLKTHPDRGHPMLQVQEPRLTITSSSSKHTTSDKALIPIWR</sequence>
<name>A0A0C3PP37_PISTI</name>
<protein>
    <submittedName>
        <fullName evidence="2">Uncharacterized protein</fullName>
    </submittedName>
</protein>
<dbReference type="InParanoid" id="A0A0C3PP37"/>
<proteinExistence type="predicted"/>
<evidence type="ECO:0000313" key="3">
    <source>
        <dbReference type="Proteomes" id="UP000054217"/>
    </source>
</evidence>
<dbReference type="Proteomes" id="UP000054217">
    <property type="component" value="Unassembled WGS sequence"/>
</dbReference>
<evidence type="ECO:0000256" key="1">
    <source>
        <dbReference type="SAM" id="MobiDB-lite"/>
    </source>
</evidence>
<reference evidence="3" key="2">
    <citation type="submission" date="2015-01" db="EMBL/GenBank/DDBJ databases">
        <title>Evolutionary Origins and Diversification of the Mycorrhizal Mutualists.</title>
        <authorList>
            <consortium name="DOE Joint Genome Institute"/>
            <consortium name="Mycorrhizal Genomics Consortium"/>
            <person name="Kohler A."/>
            <person name="Kuo A."/>
            <person name="Nagy L.G."/>
            <person name="Floudas D."/>
            <person name="Copeland A."/>
            <person name="Barry K.W."/>
            <person name="Cichocki N."/>
            <person name="Veneault-Fourrey C."/>
            <person name="LaButti K."/>
            <person name="Lindquist E.A."/>
            <person name="Lipzen A."/>
            <person name="Lundell T."/>
            <person name="Morin E."/>
            <person name="Murat C."/>
            <person name="Riley R."/>
            <person name="Ohm R."/>
            <person name="Sun H."/>
            <person name="Tunlid A."/>
            <person name="Henrissat B."/>
            <person name="Grigoriev I.V."/>
            <person name="Hibbett D.S."/>
            <person name="Martin F."/>
        </authorList>
    </citation>
    <scope>NUCLEOTIDE SEQUENCE [LARGE SCALE GENOMIC DNA]</scope>
    <source>
        <strain evidence="3">Marx 270</strain>
    </source>
</reference>